<evidence type="ECO:0000256" key="7">
    <source>
        <dbReference type="SAM" id="Coils"/>
    </source>
</evidence>
<name>A0A7C4JM84_9CREN</name>
<dbReference type="InterPro" id="IPR042108">
    <property type="entry name" value="GTPase_HflX_N_sf"/>
</dbReference>
<feature type="binding site" evidence="5">
    <location>
        <begin position="305"/>
        <end position="308"/>
    </location>
    <ligand>
        <name>GTP</name>
        <dbReference type="ChEBI" id="CHEBI:37565"/>
    </ligand>
</feature>
<dbReference type="InterPro" id="IPR027417">
    <property type="entry name" value="P-loop_NTPase"/>
</dbReference>
<dbReference type="InterPro" id="IPR025121">
    <property type="entry name" value="GTPase_HflX_N"/>
</dbReference>
<comment type="cofactor">
    <cofactor evidence="6">
        <name>Mg(2+)</name>
        <dbReference type="ChEBI" id="CHEBI:18420"/>
    </cofactor>
</comment>
<feature type="binding site" evidence="5">
    <location>
        <begin position="191"/>
        <end position="198"/>
    </location>
    <ligand>
        <name>GTP</name>
        <dbReference type="ChEBI" id="CHEBI:37565"/>
    </ligand>
</feature>
<dbReference type="AlphaFoldDB" id="A0A7C4JM84"/>
<dbReference type="CDD" id="cd01878">
    <property type="entry name" value="HflX"/>
    <property type="match status" value="1"/>
</dbReference>
<gene>
    <name evidence="10" type="ORF">ENU08_08015</name>
    <name evidence="9" type="ORF">ENU41_01960</name>
</gene>
<dbReference type="Gene3D" id="3.40.50.300">
    <property type="entry name" value="P-loop containing nucleotide triphosphate hydrolases"/>
    <property type="match status" value="1"/>
</dbReference>
<evidence type="ECO:0000256" key="2">
    <source>
        <dbReference type="ARBA" id="ARBA00022741"/>
    </source>
</evidence>
<dbReference type="Gene3D" id="3.40.50.11060">
    <property type="entry name" value="GTPase HflX, N-terminal domain"/>
    <property type="match status" value="1"/>
</dbReference>
<protein>
    <submittedName>
        <fullName evidence="10">HflX family GTPase</fullName>
    </submittedName>
</protein>
<keyword evidence="7" id="KW-0175">Coiled coil</keyword>
<evidence type="ECO:0000256" key="3">
    <source>
        <dbReference type="ARBA" id="ARBA00022842"/>
    </source>
</evidence>
<keyword evidence="4 5" id="KW-0342">GTP-binding</keyword>
<feature type="binding site" evidence="5">
    <location>
        <begin position="216"/>
        <end position="220"/>
    </location>
    <ligand>
        <name>GTP</name>
        <dbReference type="ChEBI" id="CHEBI:37565"/>
    </ligand>
</feature>
<feature type="binding site" evidence="5">
    <location>
        <begin position="237"/>
        <end position="240"/>
    </location>
    <ligand>
        <name>GTP</name>
        <dbReference type="ChEBI" id="CHEBI:37565"/>
    </ligand>
</feature>
<keyword evidence="1 6" id="KW-0479">Metal-binding</keyword>
<dbReference type="PANTHER" id="PTHR10229:SF8">
    <property type="entry name" value="GTPASE HFLX"/>
    <property type="match status" value="1"/>
</dbReference>
<dbReference type="PROSITE" id="PS51705">
    <property type="entry name" value="G_HFLX"/>
    <property type="match status" value="1"/>
</dbReference>
<evidence type="ECO:0000259" key="8">
    <source>
        <dbReference type="PROSITE" id="PS51705"/>
    </source>
</evidence>
<evidence type="ECO:0000256" key="6">
    <source>
        <dbReference type="PIRSR" id="PIRSR006809-2"/>
    </source>
</evidence>
<feature type="binding site" evidence="6">
    <location>
        <position position="198"/>
    </location>
    <ligand>
        <name>Mg(2+)</name>
        <dbReference type="ChEBI" id="CHEBI:18420"/>
    </ligand>
</feature>
<evidence type="ECO:0000313" key="9">
    <source>
        <dbReference type="EMBL" id="HGQ35429.1"/>
    </source>
</evidence>
<dbReference type="PIRSF" id="PIRSF006809">
    <property type="entry name" value="GTP-binding_hflX_prd"/>
    <property type="match status" value="1"/>
</dbReference>
<dbReference type="GO" id="GO:0046872">
    <property type="term" value="F:metal ion binding"/>
    <property type="evidence" value="ECO:0007669"/>
    <property type="project" value="UniProtKB-KW"/>
</dbReference>
<organism evidence="10">
    <name type="scientific">Ignisphaera aggregans</name>
    <dbReference type="NCBI Taxonomy" id="334771"/>
    <lineage>
        <taxon>Archaea</taxon>
        <taxon>Thermoproteota</taxon>
        <taxon>Thermoprotei</taxon>
        <taxon>Desulfurococcales</taxon>
        <taxon>Desulfurococcaceae</taxon>
        <taxon>Ignisphaera</taxon>
    </lineage>
</organism>
<comment type="caution">
    <text evidence="10">The sequence shown here is derived from an EMBL/GenBank/DDBJ whole genome shotgun (WGS) entry which is preliminary data.</text>
</comment>
<keyword evidence="2 5" id="KW-0547">Nucleotide-binding</keyword>
<dbReference type="Pfam" id="PF13167">
    <property type="entry name" value="GTP-bdg_N"/>
    <property type="match status" value="1"/>
</dbReference>
<evidence type="ECO:0000256" key="5">
    <source>
        <dbReference type="PIRSR" id="PIRSR006809-1"/>
    </source>
</evidence>
<proteinExistence type="predicted"/>
<dbReference type="GO" id="GO:0043022">
    <property type="term" value="F:ribosome binding"/>
    <property type="evidence" value="ECO:0007669"/>
    <property type="project" value="TreeGrafter"/>
</dbReference>
<dbReference type="EMBL" id="DTBD01000072">
    <property type="protein sequence ID" value="HGQ65173.1"/>
    <property type="molecule type" value="Genomic_DNA"/>
</dbReference>
<feature type="domain" description="Hflx-type G" evidence="8">
    <location>
        <begin position="185"/>
        <end position="361"/>
    </location>
</feature>
<feature type="binding site" evidence="5">
    <location>
        <begin position="339"/>
        <end position="341"/>
    </location>
    <ligand>
        <name>GTP</name>
        <dbReference type="ChEBI" id="CHEBI:37565"/>
    </ligand>
</feature>
<feature type="coiled-coil region" evidence="7">
    <location>
        <begin position="151"/>
        <end position="178"/>
    </location>
</feature>
<dbReference type="NCBIfam" id="TIGR00231">
    <property type="entry name" value="small_GTP"/>
    <property type="match status" value="1"/>
</dbReference>
<evidence type="ECO:0000256" key="4">
    <source>
        <dbReference type="ARBA" id="ARBA00023134"/>
    </source>
</evidence>
<dbReference type="EMBL" id="DTCK01000010">
    <property type="protein sequence ID" value="HGQ35429.1"/>
    <property type="molecule type" value="Genomic_DNA"/>
</dbReference>
<dbReference type="PRINTS" id="PR00326">
    <property type="entry name" value="GTP1OBG"/>
</dbReference>
<dbReference type="InterPro" id="IPR016496">
    <property type="entry name" value="GTPase_HflX"/>
</dbReference>
<dbReference type="InterPro" id="IPR006073">
    <property type="entry name" value="GTP-bd"/>
</dbReference>
<dbReference type="Pfam" id="PF16360">
    <property type="entry name" value="GTP-bdg_M"/>
    <property type="match status" value="1"/>
</dbReference>
<evidence type="ECO:0000313" key="10">
    <source>
        <dbReference type="EMBL" id="HGQ65173.1"/>
    </source>
</evidence>
<evidence type="ECO:0000256" key="1">
    <source>
        <dbReference type="ARBA" id="ARBA00022723"/>
    </source>
</evidence>
<dbReference type="GO" id="GO:0005737">
    <property type="term" value="C:cytoplasm"/>
    <property type="evidence" value="ECO:0007669"/>
    <property type="project" value="TreeGrafter"/>
</dbReference>
<dbReference type="InterPro" id="IPR005225">
    <property type="entry name" value="Small_GTP-bd"/>
</dbReference>
<dbReference type="InterPro" id="IPR030394">
    <property type="entry name" value="G_HFLX_dom"/>
</dbReference>
<dbReference type="Gene3D" id="6.10.250.2860">
    <property type="match status" value="1"/>
</dbReference>
<dbReference type="Pfam" id="PF01926">
    <property type="entry name" value="MMR_HSR1"/>
    <property type="match status" value="1"/>
</dbReference>
<sequence>MLEPALLVVKVDDIGSLEEALAIAKEAGFDVKDVLYVKNTSTKCYLSRGALEKVRTIIGSNGVKKICVYDELKPRHVACLIKELNVEVVDKVMMILNVFQCHAGSKEALLQIEIARLKHQLPLIKDWIRRIKLGELPGFLSLGRYAIDVYYKHITKRIARLNEELEKLRDIRLKERETRRGHGFIHIAIVGYTNAGKTTLFNTLTNLNKPTGTEMFTTLSPKSYLVKLCGYSIIVVDTIGFIKNIPIGIIEAFKAVLEEISMADAIALIVDGSKELDQLKVELETALKILRDVGCIMKPIVIALNKVDLITEGLEKKIELIEYIAREYQLMLVGVVPISALKKLNIDSFKEALCQTAKFIQKNLA</sequence>
<accession>A0A7C4JM84</accession>
<dbReference type="PANTHER" id="PTHR10229">
    <property type="entry name" value="GTP-BINDING PROTEIN HFLX"/>
    <property type="match status" value="1"/>
</dbReference>
<dbReference type="GO" id="GO:0005525">
    <property type="term" value="F:GTP binding"/>
    <property type="evidence" value="ECO:0007669"/>
    <property type="project" value="UniProtKB-KW"/>
</dbReference>
<dbReference type="InterPro" id="IPR032305">
    <property type="entry name" value="GTP-bd_M"/>
</dbReference>
<dbReference type="SUPFAM" id="SSF52540">
    <property type="entry name" value="P-loop containing nucleoside triphosphate hydrolases"/>
    <property type="match status" value="1"/>
</dbReference>
<keyword evidence="3 6" id="KW-0460">Magnesium</keyword>
<feature type="binding site" evidence="6">
    <location>
        <position position="218"/>
    </location>
    <ligand>
        <name>Mg(2+)</name>
        <dbReference type="ChEBI" id="CHEBI:18420"/>
    </ligand>
</feature>
<reference evidence="10" key="1">
    <citation type="journal article" date="2020" name="mSystems">
        <title>Genome- and Community-Level Interaction Insights into Carbon Utilization and Element Cycling Functions of Hydrothermarchaeota in Hydrothermal Sediment.</title>
        <authorList>
            <person name="Zhou Z."/>
            <person name="Liu Y."/>
            <person name="Xu W."/>
            <person name="Pan J."/>
            <person name="Luo Z.H."/>
            <person name="Li M."/>
        </authorList>
    </citation>
    <scope>NUCLEOTIDE SEQUENCE [LARGE SCALE GENOMIC DNA]</scope>
    <source>
        <strain evidence="10">SpSt-637</strain>
        <strain evidence="9">SpSt-667</strain>
    </source>
</reference>